<dbReference type="KEGG" id="maur:BOH66_02670"/>
<dbReference type="EMBL" id="CP018762">
    <property type="protein sequence ID" value="APZ33312.1"/>
    <property type="molecule type" value="Genomic_DNA"/>
</dbReference>
<evidence type="ECO:0000313" key="1">
    <source>
        <dbReference type="EMBL" id="APZ33312.1"/>
    </source>
</evidence>
<evidence type="ECO:0000313" key="2">
    <source>
        <dbReference type="Proteomes" id="UP000187185"/>
    </source>
</evidence>
<reference evidence="1 2" key="1">
    <citation type="submission" date="2016-12" db="EMBL/GenBank/DDBJ databases">
        <title>Complete genome sequence of Microbacterium aurum KACC 15219.</title>
        <authorList>
            <person name="Jung Y."/>
            <person name="Shin J.-H."/>
            <person name="Lee Y.-J."/>
            <person name="Yi H."/>
            <person name="Bahn Y.-S."/>
            <person name="Kim J.F."/>
            <person name="Lee D.-W."/>
        </authorList>
    </citation>
    <scope>NUCLEOTIDE SEQUENCE [LARGE SCALE GENOMIC DNA]</scope>
    <source>
        <strain evidence="1 2">KACC 15219</strain>
    </source>
</reference>
<proteinExistence type="predicted"/>
<dbReference type="AlphaFoldDB" id="A0A1P8U5C7"/>
<organism evidence="1 2">
    <name type="scientific">Microbacterium aurum</name>
    <dbReference type="NCBI Taxonomy" id="36805"/>
    <lineage>
        <taxon>Bacteria</taxon>
        <taxon>Bacillati</taxon>
        <taxon>Actinomycetota</taxon>
        <taxon>Actinomycetes</taxon>
        <taxon>Micrococcales</taxon>
        <taxon>Microbacteriaceae</taxon>
        <taxon>Microbacterium</taxon>
    </lineage>
</organism>
<name>A0A1P8U5C7_9MICO</name>
<gene>
    <name evidence="1" type="ORF">BOH66_02670</name>
</gene>
<protein>
    <submittedName>
        <fullName evidence="1">Uncharacterized protein</fullName>
    </submittedName>
</protein>
<keyword evidence="2" id="KW-1185">Reference proteome</keyword>
<accession>A0A1P8U5C7</accession>
<dbReference type="Proteomes" id="UP000187185">
    <property type="component" value="Chromosome"/>
</dbReference>
<sequence length="95" mass="10677">MPADVFAVDERDRDRVFALMQEARSINEAVIERSEEAGEPQAAARRYFTDRGVTCEVKLTTSPTGELATWETLTDQVREYARTNAPLPMAGEVRD</sequence>